<gene>
    <name evidence="1" type="ORF">OKA05_07265</name>
</gene>
<name>A0ABT3GFF2_9BACT</name>
<reference evidence="1 2" key="1">
    <citation type="submission" date="2022-10" db="EMBL/GenBank/DDBJ databases">
        <title>Luteolibacter arcticus strain CCTCC AB 2014275, whole genome shotgun sequencing project.</title>
        <authorList>
            <person name="Zhao G."/>
            <person name="Shen L."/>
        </authorList>
    </citation>
    <scope>NUCLEOTIDE SEQUENCE [LARGE SCALE GENOMIC DNA]</scope>
    <source>
        <strain evidence="1 2">CCTCC AB 2014275</strain>
    </source>
</reference>
<evidence type="ECO:0000313" key="2">
    <source>
        <dbReference type="Proteomes" id="UP001320876"/>
    </source>
</evidence>
<accession>A0ABT3GFF2</accession>
<keyword evidence="2" id="KW-1185">Reference proteome</keyword>
<comment type="caution">
    <text evidence="1">The sequence shown here is derived from an EMBL/GenBank/DDBJ whole genome shotgun (WGS) entry which is preliminary data.</text>
</comment>
<dbReference type="RefSeq" id="WP_264486456.1">
    <property type="nucleotide sequence ID" value="NZ_JAPDDT010000002.1"/>
</dbReference>
<proteinExistence type="predicted"/>
<protein>
    <submittedName>
        <fullName evidence="1">Uncharacterized protein</fullName>
    </submittedName>
</protein>
<organism evidence="1 2">
    <name type="scientific">Luteolibacter arcticus</name>
    <dbReference type="NCBI Taxonomy" id="1581411"/>
    <lineage>
        <taxon>Bacteria</taxon>
        <taxon>Pseudomonadati</taxon>
        <taxon>Verrucomicrobiota</taxon>
        <taxon>Verrucomicrobiia</taxon>
        <taxon>Verrucomicrobiales</taxon>
        <taxon>Verrucomicrobiaceae</taxon>
        <taxon>Luteolibacter</taxon>
    </lineage>
</organism>
<dbReference type="Proteomes" id="UP001320876">
    <property type="component" value="Unassembled WGS sequence"/>
</dbReference>
<dbReference type="EMBL" id="JAPDDT010000002">
    <property type="protein sequence ID" value="MCW1922347.1"/>
    <property type="molecule type" value="Genomic_DNA"/>
</dbReference>
<sequence>MKSKLKNFPGISIDHVLLALLILLVITMAANAAAADDHRSPRAMTPVVAE</sequence>
<evidence type="ECO:0000313" key="1">
    <source>
        <dbReference type="EMBL" id="MCW1922347.1"/>
    </source>
</evidence>